<evidence type="ECO:0000259" key="1">
    <source>
        <dbReference type="Pfam" id="PF22936"/>
    </source>
</evidence>
<dbReference type="Pfam" id="PF22936">
    <property type="entry name" value="Pol_BBD"/>
    <property type="match status" value="1"/>
</dbReference>
<name>F0X1B8_9STRA</name>
<gene>
    <name evidence="2" type="primary">AlNc14C580G12209</name>
    <name evidence="2" type="ORF">ALNC14_137380</name>
</gene>
<reference evidence="2" key="2">
    <citation type="submission" date="2011-02" db="EMBL/GenBank/DDBJ databases">
        <authorList>
            <person name="MacLean D."/>
        </authorList>
    </citation>
    <scope>NUCLEOTIDE SEQUENCE</scope>
</reference>
<dbReference type="HOGENOM" id="CLU_1291030_0_0_1"/>
<accession>F0X1B8</accession>
<evidence type="ECO:0000313" key="2">
    <source>
        <dbReference type="EMBL" id="CCA27594.1"/>
    </source>
</evidence>
<dbReference type="InterPro" id="IPR054722">
    <property type="entry name" value="PolX-like_BBD"/>
</dbReference>
<proteinExistence type="predicted"/>
<reference evidence="2" key="1">
    <citation type="journal article" date="2011" name="PLoS Biol.">
        <title>Gene gain and loss during evolution of obligate parasitism in the white rust pathogen of Arabidopsis thaliana.</title>
        <authorList>
            <person name="Kemen E."/>
            <person name="Gardiner A."/>
            <person name="Schultz-Larsen T."/>
            <person name="Kemen A.C."/>
            <person name="Balmuth A.L."/>
            <person name="Robert-Seilaniantz A."/>
            <person name="Bailey K."/>
            <person name="Holub E."/>
            <person name="Studholme D.J."/>
            <person name="Maclean D."/>
            <person name="Jones J.D."/>
        </authorList>
    </citation>
    <scope>NUCLEOTIDE SEQUENCE</scope>
</reference>
<feature type="domain" description="Retrovirus-related Pol polyprotein from transposon TNT 1-94-like beta-barrel" evidence="1">
    <location>
        <begin position="82"/>
        <end position="163"/>
    </location>
</feature>
<dbReference type="EMBL" id="FR824603">
    <property type="protein sequence ID" value="CCA27594.1"/>
    <property type="molecule type" value="Genomic_DNA"/>
</dbReference>
<dbReference type="AlphaFoldDB" id="F0X1B8"/>
<organism evidence="2">
    <name type="scientific">Albugo laibachii Nc14</name>
    <dbReference type="NCBI Taxonomy" id="890382"/>
    <lineage>
        <taxon>Eukaryota</taxon>
        <taxon>Sar</taxon>
        <taxon>Stramenopiles</taxon>
        <taxon>Oomycota</taxon>
        <taxon>Peronosporomycetes</taxon>
        <taxon>Albuginales</taxon>
        <taxon>Albuginaceae</taxon>
        <taxon>Albugo</taxon>
    </lineage>
</organism>
<protein>
    <submittedName>
        <fullName evidence="2">Uncharacterized protein AlNc14C580G12209</fullName>
    </submittedName>
</protein>
<sequence length="214" mass="23369">MAVSDAASGTPDQVLENIAKSTCSSSAFQGVQLTRLSPQRDDFLSQAEESLRMMAIEDVKLGAGARNLLLVSSVEKKDTTSILDSGSSRHLVTTVAQLHDPVECDEECSLPNGGSMRMQIKGSATFKACVDGEVRQVTLREVYYAENLPWNSISYGKIEEIGYDLCYDGPKPYFGRRSNGCKVFDVHKDASNVSVVKVVNAEAKKDIDYVTMAR</sequence>